<sequence>MTSALQAQQALRNHPAQQEYWDNRRLAWTEPVQVIRDHLRPDAGDHRVTGTGLDGATAAALARITSGDPVLLRTVAAAVLALLAARTTDRDDVVVHLPVPPQVFDAPNRAVPVDVHIPADTEARQLLGAVRAAYLDAAAHLDVPVRYVLDRADSRPTDFMVAVDGDLGPEDADRAGAPLLFSLTTGSAARLDLRYDPTLFTEATAHRLLDAYRALLHTVTTVPATTADALRAPSASELALISGEFNDTDAEFPDGRLLHTFLEERARAHGDRIAVADGTGTTYAQLNADANRLARTLRERGVTAGSIVGVCVPRSAAMLTAIYAVLKAGGAYLPIDPTLPDNRIAYLLDHSGTELVLATAETAQVLGSHTTLDIEDPANRSADDGDLDPVTGPDDACYVIYTSGSTGRPKGVVVEHRAIVNRLWWMQRGYPLGADDVILHKTPFTFDVSVWEIFWWSLAGAAVATLPNGAEKDPQRIADRVAESGATTLHFVPSMLHAFLTYTRASGTTERLGSLRRVFASGEALAASHTELFDASLPHALLVNLYGPTEAAVDVSYFDCDAVDATRSVPIGRPIDNIKLLVRTRRGALAPIGVPGELCIAGVGLARGYLHAPELTAERFVAGPTGFGRIYRTGDLARWLPGGVLEYLGRLDTQVKIRGYRIELGEIEHLASAVAGVVECAVAAVEQDRGEKALCAYVVAGPGFDEAALVAALAAELPSYMVPQFVVTVPAIPTNHNGKRDVSALPRPAKQSDGQEYVAPATDVERLIAAVWADALGVARVGAQDSFFALGGDSILGIRVVAALRQAGYEATVGEVFAHQRLTDLASVVRRVENPAPAGPAADDARSWPASALQQGMIYHSSVDTDVPVYHDIFRYHVDVPSVDHNSLVAAWRQLSERHPVLRARFDLESADRPQMVVEEAPPLPVEVADLSAETDAAAVVANWAEGEKRTPIDPSGAPAYRLRIFVTAPDRIVLGLSFHHAILDGWSVASLVEEWVRAYGALLQGRGTAPAPAVPLQKRYAELERGAEADPEQRAFWAAQLDGAQMTEVPRLGAGTRGHAVSAEVVVSARELPPELLETLRRRAQEWSVPLKSVFLAAHLRVQSLIANQRDVATGLVANGRPEVDGAEQALGMFLNTLPFRLELDTEQSWRELAERCFALEQRLQPYRWFPLPAIQKLHGGPAFDVLFNFTNFHVHQQGAQEGEPAVAAVEYFEQTNAPLVVYVGSNAYTGGWEYRIGYDPRQFTAAQVDRYLGYYLGCFRALADAGEQPWTDTVPLTDEERAELLPAVARPTMPELDGSRTLVDRFEAMAHKHGDATALSCAGRRLTYRQLDRRANALAHHLAAQGVRPGDLVGLALERDVEMVVSILATLKAGAVYVPIDPGYPEDRIRTTVEDADVRLVIATPEVCALFPERTTLTGTAEELAALTGDGTDHGPAHGLTADSPAYVIYTSGSTGRPKGVLVTHGNVLRLFGETDHWYGFSEQDTWTLFHSFAFDFSVWELWGALLYGGHLVVVPYWVSRSVEDFADLVVAERVTVLSQTPSAFGQIKQALMDRVGPDDVCLRQVVFGGEALDFASLADWFDHFGDSRPELVNMYGITETTVHVTYRPVRAADTRAPGSMIGEPIPDLGLYLIDDLGRPVPLGTPGEIAVTGGGVALGYLNRPEENAKRFVELDLGHGTTRAYRSGDLARRLPGGEVEYLGRGDAQVKIQGYRIETGDIESALAGHPQIDSALVVAFTRRTGDRALVGYYVPLPGESVDGPLLRAHLADRLPGYMVPSFLVEVARWPLTINGKTDRRALPHPEDQQGGTGREFTAPRSATEARLAAVWQDVLGIERVGIDDAYYDLGGDSLQGIRLTGALRRAGFEVPLHELFRVQTIRALADQGLVTAAEDRTAAPSEPFDLLDDADRAQLPADVVDAYPATQLQLGMIFHTDTDPAQAVFHDLIRYRVDLPFDRAVLTDLLTAMVDADGHEILRTSFQLDGATRPLQRVHARGQVDLTVHDLTHLDEAQRAAHVDAWFEEEKGTGFVWGAPTQMRFFAHRATEDSFHLSVSFHHAIIDGWSFSGLMARLLDGYRRSLAGEPGAPAEPVPLAYRDYVRLDLAAQRDTASRDYWTGLLAGAEYTKLPRLPESASRWAEAELMLEEERYDRLVALAARLGVSVKHLCLAVHFRALSLITRTPDVTTGVFGHGRPEHLAADRMVGLFLNIVPLRAAAGGSWDELAAAVNRVGHEHLPHRRYSYASIQQAMGGQRLVETAFNFVNFTAYSDQLGADGGQVIGDLKWFEHADFALLVTFNADLFSRRMRVNFNAAAQVLGRDAVRTVADVYRAVLADLLGEPWAGPDLADLLDRLPPPADRERDGYEHRTVQPPSAVEGIKGIEGIDPAALRALVAEILTAGRTGASDTTSPEAARPVLDSLGALRLAHALHHRFGVTVPLPALLGDGHTTLGL</sequence>
<dbReference type="SMART" id="SM00823">
    <property type="entry name" value="PKS_PP"/>
    <property type="match status" value="2"/>
</dbReference>
<reference evidence="7" key="1">
    <citation type="journal article" date="2019" name="Int. J. Syst. Evol. Microbiol.">
        <title>The Global Catalogue of Microorganisms (GCM) 10K type strain sequencing project: providing services to taxonomists for standard genome sequencing and annotation.</title>
        <authorList>
            <consortium name="The Broad Institute Genomics Platform"/>
            <consortium name="The Broad Institute Genome Sequencing Center for Infectious Disease"/>
            <person name="Wu L."/>
            <person name="Ma J."/>
        </authorList>
    </citation>
    <scope>NUCLEOTIDE SEQUENCE [LARGE SCALE GENOMIC DNA]</scope>
    <source>
        <strain evidence="7">JCM 3399</strain>
    </source>
</reference>
<dbReference type="Gene3D" id="1.10.1200.10">
    <property type="entry name" value="ACP-like"/>
    <property type="match status" value="2"/>
</dbReference>
<evidence type="ECO:0000313" key="6">
    <source>
        <dbReference type="EMBL" id="GGU72857.1"/>
    </source>
</evidence>
<name>A0ABQ2V8A4_9ACTN</name>
<keyword evidence="7" id="KW-1185">Reference proteome</keyword>
<evidence type="ECO:0000256" key="2">
    <source>
        <dbReference type="ARBA" id="ARBA00022450"/>
    </source>
</evidence>
<feature type="compositionally biased region" description="Basic and acidic residues" evidence="4">
    <location>
        <begin position="1797"/>
        <end position="1807"/>
    </location>
</feature>
<accession>A0ABQ2V8A4</accession>
<dbReference type="Pfam" id="PF00501">
    <property type="entry name" value="AMP-binding"/>
    <property type="match status" value="2"/>
</dbReference>
<dbReference type="Gene3D" id="3.30.559.10">
    <property type="entry name" value="Chloramphenicol acetyltransferase-like domain"/>
    <property type="match status" value="2"/>
</dbReference>
<dbReference type="Gene3D" id="3.30.300.30">
    <property type="match status" value="2"/>
</dbReference>
<keyword evidence="3" id="KW-0597">Phosphoprotein</keyword>
<dbReference type="SUPFAM" id="SSF52777">
    <property type="entry name" value="CoA-dependent acyltransferases"/>
    <property type="match status" value="5"/>
</dbReference>
<protein>
    <recommendedName>
        <fullName evidence="5">Carrier domain-containing protein</fullName>
    </recommendedName>
</protein>
<feature type="domain" description="Carrier" evidence="5">
    <location>
        <begin position="759"/>
        <end position="833"/>
    </location>
</feature>
<evidence type="ECO:0000313" key="7">
    <source>
        <dbReference type="Proteomes" id="UP000654471"/>
    </source>
</evidence>
<dbReference type="InterPro" id="IPR009081">
    <property type="entry name" value="PP-bd_ACP"/>
</dbReference>
<dbReference type="InterPro" id="IPR042099">
    <property type="entry name" value="ANL_N_sf"/>
</dbReference>
<dbReference type="InterPro" id="IPR000873">
    <property type="entry name" value="AMP-dep_synth/lig_dom"/>
</dbReference>
<dbReference type="InterPro" id="IPR010071">
    <property type="entry name" value="AA_adenyl_dom"/>
</dbReference>
<dbReference type="PANTHER" id="PTHR45527:SF14">
    <property type="entry name" value="PLIPASTATIN SYNTHASE SUBUNIT B"/>
    <property type="match status" value="1"/>
</dbReference>
<feature type="region of interest" description="Disordered" evidence="4">
    <location>
        <begin position="1797"/>
        <end position="1820"/>
    </location>
</feature>
<feature type="domain" description="Carrier" evidence="5">
    <location>
        <begin position="1818"/>
        <end position="1892"/>
    </location>
</feature>
<evidence type="ECO:0000256" key="4">
    <source>
        <dbReference type="SAM" id="MobiDB-lite"/>
    </source>
</evidence>
<gene>
    <name evidence="6" type="ORF">GCM10010211_43380</name>
</gene>
<keyword evidence="2" id="KW-0596">Phosphopantetheine</keyword>
<dbReference type="InterPro" id="IPR020845">
    <property type="entry name" value="AMP-binding_CS"/>
</dbReference>
<dbReference type="CDD" id="cd17643">
    <property type="entry name" value="A_NRPS_Cytc1-like"/>
    <property type="match status" value="1"/>
</dbReference>
<dbReference type="PROSITE" id="PS00455">
    <property type="entry name" value="AMP_BINDING"/>
    <property type="match status" value="2"/>
</dbReference>
<dbReference type="EMBL" id="BMRP01000015">
    <property type="protein sequence ID" value="GGU72857.1"/>
    <property type="molecule type" value="Genomic_DNA"/>
</dbReference>
<dbReference type="PROSITE" id="PS50075">
    <property type="entry name" value="CARRIER"/>
    <property type="match status" value="3"/>
</dbReference>
<dbReference type="Pfam" id="PF00550">
    <property type="entry name" value="PP-binding"/>
    <property type="match status" value="2"/>
</dbReference>
<feature type="domain" description="Carrier" evidence="5">
    <location>
        <begin position="2381"/>
        <end position="2453"/>
    </location>
</feature>
<dbReference type="SUPFAM" id="SSF47336">
    <property type="entry name" value="ACP-like"/>
    <property type="match status" value="2"/>
</dbReference>
<dbReference type="PROSITE" id="PS00012">
    <property type="entry name" value="PHOSPHOPANTETHEINE"/>
    <property type="match status" value="2"/>
</dbReference>
<dbReference type="InterPro" id="IPR001242">
    <property type="entry name" value="Condensation_dom"/>
</dbReference>
<dbReference type="Gene3D" id="3.40.50.980">
    <property type="match status" value="2"/>
</dbReference>
<dbReference type="NCBIfam" id="TIGR01733">
    <property type="entry name" value="AA-adenyl-dom"/>
    <property type="match status" value="2"/>
</dbReference>
<dbReference type="NCBIfam" id="NF003417">
    <property type="entry name" value="PRK04813.1"/>
    <property type="match status" value="2"/>
</dbReference>
<evidence type="ECO:0000256" key="3">
    <source>
        <dbReference type="ARBA" id="ARBA00022553"/>
    </source>
</evidence>
<dbReference type="PANTHER" id="PTHR45527">
    <property type="entry name" value="NONRIBOSOMAL PEPTIDE SYNTHETASE"/>
    <property type="match status" value="1"/>
</dbReference>
<dbReference type="Gene3D" id="2.30.38.10">
    <property type="entry name" value="Luciferase, Domain 3"/>
    <property type="match status" value="1"/>
</dbReference>
<dbReference type="Gene3D" id="3.30.559.30">
    <property type="entry name" value="Nonribosomal peptide synthetase, condensation domain"/>
    <property type="match status" value="3"/>
</dbReference>
<organism evidence="6 7">
    <name type="scientific">Streptomyces albospinus</name>
    <dbReference type="NCBI Taxonomy" id="285515"/>
    <lineage>
        <taxon>Bacteria</taxon>
        <taxon>Bacillati</taxon>
        <taxon>Actinomycetota</taxon>
        <taxon>Actinomycetes</taxon>
        <taxon>Kitasatosporales</taxon>
        <taxon>Streptomycetaceae</taxon>
        <taxon>Streptomyces</taxon>
    </lineage>
</organism>
<dbReference type="CDD" id="cd05930">
    <property type="entry name" value="A_NRPS"/>
    <property type="match status" value="1"/>
</dbReference>
<evidence type="ECO:0000256" key="1">
    <source>
        <dbReference type="ARBA" id="ARBA00001957"/>
    </source>
</evidence>
<dbReference type="InterPro" id="IPR045851">
    <property type="entry name" value="AMP-bd_C_sf"/>
</dbReference>
<proteinExistence type="predicted"/>
<comment type="caution">
    <text evidence="6">The sequence shown here is derived from an EMBL/GenBank/DDBJ whole genome shotgun (WGS) entry which is preliminary data.</text>
</comment>
<comment type="cofactor">
    <cofactor evidence="1">
        <name>pantetheine 4'-phosphate</name>
        <dbReference type="ChEBI" id="CHEBI:47942"/>
    </cofactor>
</comment>
<dbReference type="InterPro" id="IPR036736">
    <property type="entry name" value="ACP-like_sf"/>
</dbReference>
<dbReference type="Pfam" id="PF00668">
    <property type="entry name" value="Condensation"/>
    <property type="match status" value="2"/>
</dbReference>
<dbReference type="InterPro" id="IPR006162">
    <property type="entry name" value="Ppantetheine_attach_site"/>
</dbReference>
<dbReference type="InterPro" id="IPR023213">
    <property type="entry name" value="CAT-like_dom_sf"/>
</dbReference>
<dbReference type="Proteomes" id="UP000654471">
    <property type="component" value="Unassembled WGS sequence"/>
</dbReference>
<dbReference type="Gene3D" id="3.40.50.12780">
    <property type="entry name" value="N-terminal domain of ligase-like"/>
    <property type="match status" value="1"/>
</dbReference>
<dbReference type="Pfam" id="PF13193">
    <property type="entry name" value="AMP-binding_C"/>
    <property type="match status" value="2"/>
</dbReference>
<dbReference type="InterPro" id="IPR020806">
    <property type="entry name" value="PKS_PP-bd"/>
</dbReference>
<dbReference type="RefSeq" id="WP_189302433.1">
    <property type="nucleotide sequence ID" value="NZ_BMRP01000015.1"/>
</dbReference>
<dbReference type="SUPFAM" id="SSF56801">
    <property type="entry name" value="Acetyl-CoA synthetase-like"/>
    <property type="match status" value="2"/>
</dbReference>
<dbReference type="InterPro" id="IPR025110">
    <property type="entry name" value="AMP-bd_C"/>
</dbReference>
<evidence type="ECO:0000259" key="5">
    <source>
        <dbReference type="PROSITE" id="PS50075"/>
    </source>
</evidence>